<dbReference type="AlphaFoldDB" id="A0A9D5B9M9"/>
<keyword evidence="8" id="KW-0560">Oxidoreductase</keyword>
<sequence length="136" mass="15238">MHNGAFNPKTSRISITYQHHSTCGFINVCYHHQGCIGDKCRVQEELASLGNGESVAGGFDISELFPSAKWLQLVSGLRLKLERLHRQVDELLEKVIVEHKEAKLKAYQGQGDEVEADLVNVLLNFQGGNDRMKIYA</sequence>
<dbReference type="EMBL" id="JAMSHJ010000002">
    <property type="protein sequence ID" value="KAI5434901.1"/>
    <property type="molecule type" value="Genomic_DNA"/>
</dbReference>
<dbReference type="GO" id="GO:0046872">
    <property type="term" value="F:metal ion binding"/>
    <property type="evidence" value="ECO:0007669"/>
    <property type="project" value="UniProtKB-KW"/>
</dbReference>
<dbReference type="PANTHER" id="PTHR47953:SF19">
    <property type="entry name" value="OS06G0641600 PROTEIN"/>
    <property type="match status" value="1"/>
</dbReference>
<accession>A0A9D5B9M9</accession>
<dbReference type="Gramene" id="Psat02G0164900-T1">
    <property type="protein sequence ID" value="KAI5434901.1"/>
    <property type="gene ID" value="KIW84_021649"/>
</dbReference>
<evidence type="ECO:0000256" key="7">
    <source>
        <dbReference type="ARBA" id="ARBA00022989"/>
    </source>
</evidence>
<evidence type="ECO:0000256" key="6">
    <source>
        <dbReference type="ARBA" id="ARBA00022723"/>
    </source>
</evidence>
<comment type="caution">
    <text evidence="12">The sequence shown here is derived from an EMBL/GenBank/DDBJ whole genome shotgun (WGS) entry which is preliminary data.</text>
</comment>
<dbReference type="GO" id="GO:0004497">
    <property type="term" value="F:monooxygenase activity"/>
    <property type="evidence" value="ECO:0007669"/>
    <property type="project" value="UniProtKB-KW"/>
</dbReference>
<comment type="cofactor">
    <cofactor evidence="1">
        <name>heme</name>
        <dbReference type="ChEBI" id="CHEBI:30413"/>
    </cofactor>
</comment>
<keyword evidence="10" id="KW-0503">Monooxygenase</keyword>
<organism evidence="12 13">
    <name type="scientific">Pisum sativum</name>
    <name type="common">Garden pea</name>
    <name type="synonym">Lathyrus oleraceus</name>
    <dbReference type="NCBI Taxonomy" id="3888"/>
    <lineage>
        <taxon>Eukaryota</taxon>
        <taxon>Viridiplantae</taxon>
        <taxon>Streptophyta</taxon>
        <taxon>Embryophyta</taxon>
        <taxon>Tracheophyta</taxon>
        <taxon>Spermatophyta</taxon>
        <taxon>Magnoliopsida</taxon>
        <taxon>eudicotyledons</taxon>
        <taxon>Gunneridae</taxon>
        <taxon>Pentapetalae</taxon>
        <taxon>rosids</taxon>
        <taxon>fabids</taxon>
        <taxon>Fabales</taxon>
        <taxon>Fabaceae</taxon>
        <taxon>Papilionoideae</taxon>
        <taxon>50 kb inversion clade</taxon>
        <taxon>NPAAA clade</taxon>
        <taxon>Hologalegina</taxon>
        <taxon>IRL clade</taxon>
        <taxon>Fabeae</taxon>
        <taxon>Lathyrus</taxon>
    </lineage>
</organism>
<comment type="subcellular location">
    <subcellularLocation>
        <location evidence="2">Membrane</location>
        <topology evidence="2">Single-pass membrane protein</topology>
    </subcellularLocation>
</comment>
<evidence type="ECO:0000256" key="5">
    <source>
        <dbReference type="ARBA" id="ARBA00022692"/>
    </source>
</evidence>
<evidence type="ECO:0000256" key="1">
    <source>
        <dbReference type="ARBA" id="ARBA00001971"/>
    </source>
</evidence>
<protein>
    <submittedName>
        <fullName evidence="12">Uncharacterized protein</fullName>
    </submittedName>
</protein>
<evidence type="ECO:0000256" key="8">
    <source>
        <dbReference type="ARBA" id="ARBA00023002"/>
    </source>
</evidence>
<gene>
    <name evidence="12" type="ORF">KIW84_021649</name>
</gene>
<evidence type="ECO:0000256" key="3">
    <source>
        <dbReference type="ARBA" id="ARBA00010617"/>
    </source>
</evidence>
<keyword evidence="7" id="KW-1133">Transmembrane helix</keyword>
<name>A0A9D5B9M9_PEA</name>
<keyword evidence="5" id="KW-0812">Transmembrane</keyword>
<dbReference type="InterPro" id="IPR052306">
    <property type="entry name" value="CYP450_71D"/>
</dbReference>
<dbReference type="Proteomes" id="UP001058974">
    <property type="component" value="Chromosome 2"/>
</dbReference>
<keyword evidence="11" id="KW-0472">Membrane</keyword>
<proteinExistence type="inferred from homology"/>
<evidence type="ECO:0000256" key="2">
    <source>
        <dbReference type="ARBA" id="ARBA00004167"/>
    </source>
</evidence>
<dbReference type="PANTHER" id="PTHR47953">
    <property type="entry name" value="OS08G0105600 PROTEIN"/>
    <property type="match status" value="1"/>
</dbReference>
<evidence type="ECO:0000256" key="4">
    <source>
        <dbReference type="ARBA" id="ARBA00022617"/>
    </source>
</evidence>
<evidence type="ECO:0000256" key="10">
    <source>
        <dbReference type="ARBA" id="ARBA00023033"/>
    </source>
</evidence>
<evidence type="ECO:0000256" key="9">
    <source>
        <dbReference type="ARBA" id="ARBA00023004"/>
    </source>
</evidence>
<keyword evidence="13" id="KW-1185">Reference proteome</keyword>
<keyword evidence="9" id="KW-0408">Iron</keyword>
<evidence type="ECO:0000313" key="13">
    <source>
        <dbReference type="Proteomes" id="UP001058974"/>
    </source>
</evidence>
<reference evidence="12 13" key="1">
    <citation type="journal article" date="2022" name="Nat. Genet.">
        <title>Improved pea reference genome and pan-genome highlight genomic features and evolutionary characteristics.</title>
        <authorList>
            <person name="Yang T."/>
            <person name="Liu R."/>
            <person name="Luo Y."/>
            <person name="Hu S."/>
            <person name="Wang D."/>
            <person name="Wang C."/>
            <person name="Pandey M.K."/>
            <person name="Ge S."/>
            <person name="Xu Q."/>
            <person name="Li N."/>
            <person name="Li G."/>
            <person name="Huang Y."/>
            <person name="Saxena R.K."/>
            <person name="Ji Y."/>
            <person name="Li M."/>
            <person name="Yan X."/>
            <person name="He Y."/>
            <person name="Liu Y."/>
            <person name="Wang X."/>
            <person name="Xiang C."/>
            <person name="Varshney R.K."/>
            <person name="Ding H."/>
            <person name="Gao S."/>
            <person name="Zong X."/>
        </authorList>
    </citation>
    <scope>NUCLEOTIDE SEQUENCE [LARGE SCALE GENOMIC DNA]</scope>
    <source>
        <strain evidence="12 13">cv. Zhongwan 6</strain>
    </source>
</reference>
<keyword evidence="4" id="KW-0349">Heme</keyword>
<keyword evidence="6" id="KW-0479">Metal-binding</keyword>
<evidence type="ECO:0000256" key="11">
    <source>
        <dbReference type="ARBA" id="ARBA00023136"/>
    </source>
</evidence>
<evidence type="ECO:0000313" key="12">
    <source>
        <dbReference type="EMBL" id="KAI5434901.1"/>
    </source>
</evidence>
<comment type="similarity">
    <text evidence="3">Belongs to the cytochrome P450 family.</text>
</comment>
<dbReference type="GO" id="GO:0016020">
    <property type="term" value="C:membrane"/>
    <property type="evidence" value="ECO:0007669"/>
    <property type="project" value="UniProtKB-SubCell"/>
</dbReference>